<evidence type="ECO:0000256" key="1">
    <source>
        <dbReference type="PROSITE-ProRule" id="PRU00087"/>
    </source>
</evidence>
<accession>A0A0N4XUV7</accession>
<dbReference type="SUPFAM" id="SSF81296">
    <property type="entry name" value="E set domains"/>
    <property type="match status" value="1"/>
</dbReference>
<protein>
    <submittedName>
        <fullName evidence="2 4">Uncharacterized protein</fullName>
    </submittedName>
</protein>
<dbReference type="EMBL" id="UYSL01019806">
    <property type="protein sequence ID" value="VDL70111.1"/>
    <property type="molecule type" value="Genomic_DNA"/>
</dbReference>
<dbReference type="AlphaFoldDB" id="A0A0N4XUV7"/>
<evidence type="ECO:0000313" key="2">
    <source>
        <dbReference type="EMBL" id="VDL70111.1"/>
    </source>
</evidence>
<gene>
    <name evidence="2" type="ORF">NBR_LOCUS6522</name>
</gene>
<reference evidence="2 3" key="2">
    <citation type="submission" date="2018-11" db="EMBL/GenBank/DDBJ databases">
        <authorList>
            <consortium name="Pathogen Informatics"/>
        </authorList>
    </citation>
    <scope>NUCLEOTIDE SEQUENCE [LARGE SCALE GENOMIC DNA]</scope>
</reference>
<dbReference type="Gene3D" id="2.60.40.10">
    <property type="entry name" value="Immunoglobulins"/>
    <property type="match status" value="1"/>
</dbReference>
<organism evidence="4">
    <name type="scientific">Nippostrongylus brasiliensis</name>
    <name type="common">Rat hookworm</name>
    <dbReference type="NCBI Taxonomy" id="27835"/>
    <lineage>
        <taxon>Eukaryota</taxon>
        <taxon>Metazoa</taxon>
        <taxon>Ecdysozoa</taxon>
        <taxon>Nematoda</taxon>
        <taxon>Chromadorea</taxon>
        <taxon>Rhabditida</taxon>
        <taxon>Rhabditina</taxon>
        <taxon>Rhabditomorpha</taxon>
        <taxon>Strongyloidea</taxon>
        <taxon>Heligmosomidae</taxon>
        <taxon>Nippostrongylus</taxon>
    </lineage>
</organism>
<dbReference type="STRING" id="27835.A0A0N4XUV7"/>
<reference evidence="4" key="1">
    <citation type="submission" date="2017-02" db="UniProtKB">
        <authorList>
            <consortium name="WormBaseParasite"/>
        </authorList>
    </citation>
    <scope>IDENTIFICATION</scope>
</reference>
<dbReference type="PROSITE" id="PS50194">
    <property type="entry name" value="FILAMIN_REPEAT"/>
    <property type="match status" value="1"/>
</dbReference>
<dbReference type="InterPro" id="IPR014756">
    <property type="entry name" value="Ig_E-set"/>
</dbReference>
<keyword evidence="3" id="KW-1185">Reference proteome</keyword>
<dbReference type="WBParaSite" id="NBR_0000652101-mRNA-1">
    <property type="protein sequence ID" value="NBR_0000652101-mRNA-1"/>
    <property type="gene ID" value="NBR_0000652101"/>
</dbReference>
<dbReference type="InterPro" id="IPR013783">
    <property type="entry name" value="Ig-like_fold"/>
</dbReference>
<evidence type="ECO:0000313" key="4">
    <source>
        <dbReference type="WBParaSite" id="NBR_0000652101-mRNA-1"/>
    </source>
</evidence>
<feature type="repeat" description="Filamin" evidence="1">
    <location>
        <begin position="15"/>
        <end position="92"/>
    </location>
</feature>
<evidence type="ECO:0000313" key="3">
    <source>
        <dbReference type="Proteomes" id="UP000271162"/>
    </source>
</evidence>
<proteinExistence type="predicted"/>
<sequence>MTLRPSDIGLVSFSGLSEPCSVGSIVEVVVSAGDTVEHLQTARCGINAHGDCAAGSVHVDAVSPSGRAQPCSVSKRANSYTASFTPQQVGEC</sequence>
<name>A0A0N4XUV7_NIPBR</name>
<dbReference type="Proteomes" id="UP000271162">
    <property type="component" value="Unassembled WGS sequence"/>
</dbReference>
<dbReference type="InterPro" id="IPR017868">
    <property type="entry name" value="Filamin/ABP280_repeat-like"/>
</dbReference>